<reference evidence="2" key="1">
    <citation type="journal article" date="2019" name="Int. J. Syst. Evol. Microbiol.">
        <title>The Global Catalogue of Microorganisms (GCM) 10K type strain sequencing project: providing services to taxonomists for standard genome sequencing and annotation.</title>
        <authorList>
            <consortium name="The Broad Institute Genomics Platform"/>
            <consortium name="The Broad Institute Genome Sequencing Center for Infectious Disease"/>
            <person name="Wu L."/>
            <person name="Ma J."/>
        </authorList>
    </citation>
    <scope>NUCLEOTIDE SEQUENCE [LARGE SCALE GENOMIC DNA]</scope>
    <source>
        <strain evidence="2">CCM 8947</strain>
    </source>
</reference>
<dbReference type="EMBL" id="JBHTOG010000011">
    <property type="protein sequence ID" value="MFD1431564.1"/>
    <property type="molecule type" value="Genomic_DNA"/>
</dbReference>
<keyword evidence="2" id="KW-1185">Reference proteome</keyword>
<name>A0ABW4CL32_9LACO</name>
<evidence type="ECO:0000313" key="2">
    <source>
        <dbReference type="Proteomes" id="UP001597192"/>
    </source>
</evidence>
<accession>A0ABW4CL32</accession>
<protein>
    <recommendedName>
        <fullName evidence="3">Carboxypeptidase regulatory-like domain-containing protein</fullName>
    </recommendedName>
</protein>
<proteinExistence type="predicted"/>
<dbReference type="Proteomes" id="UP001597192">
    <property type="component" value="Unassembled WGS sequence"/>
</dbReference>
<sequence>MKKLAYNRQRTFRSFAALGLVLITAGLLVWRVWSLGQDIAVKYRTTNPTNFSGILASGQYSATRLPRGLYDVQLISAKGQADSYKLVKGHRIVNMLVSGSNVISIQGKVSVRPSQTADTMTAKKSVRLTNTQGILICGTDIRPGTYKVKFTDTKNGICQVEVMNGPGPTEIHDSGLATLTFKKNDRITITILQGADGSYTVEFLPS</sequence>
<evidence type="ECO:0008006" key="3">
    <source>
        <dbReference type="Google" id="ProtNLM"/>
    </source>
</evidence>
<dbReference type="RefSeq" id="WP_125696902.1">
    <property type="nucleotide sequence ID" value="NZ_JBHTOG010000011.1"/>
</dbReference>
<comment type="caution">
    <text evidence="1">The sequence shown here is derived from an EMBL/GenBank/DDBJ whole genome shotgun (WGS) entry which is preliminary data.</text>
</comment>
<gene>
    <name evidence="1" type="ORF">ACFQ47_02535</name>
</gene>
<evidence type="ECO:0000313" key="1">
    <source>
        <dbReference type="EMBL" id="MFD1431564.1"/>
    </source>
</evidence>
<organism evidence="1 2">
    <name type="scientific">Lacticaseibacillus yichunensis</name>
    <dbReference type="NCBI Taxonomy" id="2486015"/>
    <lineage>
        <taxon>Bacteria</taxon>
        <taxon>Bacillati</taxon>
        <taxon>Bacillota</taxon>
        <taxon>Bacilli</taxon>
        <taxon>Lactobacillales</taxon>
        <taxon>Lactobacillaceae</taxon>
        <taxon>Lacticaseibacillus</taxon>
    </lineage>
</organism>